<proteinExistence type="predicted"/>
<dbReference type="Pfam" id="PF02365">
    <property type="entry name" value="NAM"/>
    <property type="match status" value="1"/>
</dbReference>
<keyword evidence="2" id="KW-0238">DNA-binding</keyword>
<dbReference type="InterPro" id="IPR003441">
    <property type="entry name" value="NAC-dom"/>
</dbReference>
<keyword evidence="4" id="KW-0539">Nucleus</keyword>
<protein>
    <submittedName>
        <fullName evidence="6">NAC domain containing protein 32</fullName>
    </submittedName>
</protein>
<dbReference type="Proteomes" id="UP001604277">
    <property type="component" value="Unassembled WGS sequence"/>
</dbReference>
<dbReference type="PROSITE" id="PS51005">
    <property type="entry name" value="NAC"/>
    <property type="match status" value="1"/>
</dbReference>
<accession>A0ABD1UYS2</accession>
<organism evidence="6 7">
    <name type="scientific">Forsythia ovata</name>
    <dbReference type="NCBI Taxonomy" id="205694"/>
    <lineage>
        <taxon>Eukaryota</taxon>
        <taxon>Viridiplantae</taxon>
        <taxon>Streptophyta</taxon>
        <taxon>Embryophyta</taxon>
        <taxon>Tracheophyta</taxon>
        <taxon>Spermatophyta</taxon>
        <taxon>Magnoliopsida</taxon>
        <taxon>eudicotyledons</taxon>
        <taxon>Gunneridae</taxon>
        <taxon>Pentapetalae</taxon>
        <taxon>asterids</taxon>
        <taxon>lamiids</taxon>
        <taxon>Lamiales</taxon>
        <taxon>Oleaceae</taxon>
        <taxon>Forsythieae</taxon>
        <taxon>Forsythia</taxon>
    </lineage>
</organism>
<name>A0ABD1UYS2_9LAMI</name>
<evidence type="ECO:0000259" key="5">
    <source>
        <dbReference type="PROSITE" id="PS51005"/>
    </source>
</evidence>
<keyword evidence="1" id="KW-0805">Transcription regulation</keyword>
<keyword evidence="7" id="KW-1185">Reference proteome</keyword>
<keyword evidence="3" id="KW-0804">Transcription</keyword>
<dbReference type="AlphaFoldDB" id="A0ABD1UYS2"/>
<evidence type="ECO:0000256" key="1">
    <source>
        <dbReference type="ARBA" id="ARBA00023015"/>
    </source>
</evidence>
<sequence>MSMAVNTIPGFYFTPTDEDLITFYLKPKAMRQPLPWDGILEKNLYGDNATPWVILTENDWEISRQTARAYEDSVSKDEMYVFTKLKKIGTVRFGRVAGSGKWNDNQPFKYIKNRQGEIIGIKKIFTFKVKGEKGHEKMDHMEKGHWIMHQYTLAGVSLVQEVKDSDYAICRIIRDLSKCRTNVAESSEGQSRLDIDLNN</sequence>
<evidence type="ECO:0000256" key="2">
    <source>
        <dbReference type="ARBA" id="ARBA00023125"/>
    </source>
</evidence>
<dbReference type="InterPro" id="IPR036093">
    <property type="entry name" value="NAC_dom_sf"/>
</dbReference>
<evidence type="ECO:0000256" key="4">
    <source>
        <dbReference type="ARBA" id="ARBA00023242"/>
    </source>
</evidence>
<reference evidence="7" key="1">
    <citation type="submission" date="2024-07" db="EMBL/GenBank/DDBJ databases">
        <title>Two chromosome-level genome assemblies of Korean endemic species Abeliophyllum distichum and Forsythia ovata (Oleaceae).</title>
        <authorList>
            <person name="Jang H."/>
        </authorList>
    </citation>
    <scope>NUCLEOTIDE SEQUENCE [LARGE SCALE GENOMIC DNA]</scope>
</reference>
<evidence type="ECO:0000256" key="3">
    <source>
        <dbReference type="ARBA" id="ARBA00023163"/>
    </source>
</evidence>
<evidence type="ECO:0000313" key="7">
    <source>
        <dbReference type="Proteomes" id="UP001604277"/>
    </source>
</evidence>
<dbReference type="GO" id="GO:0003677">
    <property type="term" value="F:DNA binding"/>
    <property type="evidence" value="ECO:0007669"/>
    <property type="project" value="UniProtKB-KW"/>
</dbReference>
<dbReference type="SUPFAM" id="SSF101941">
    <property type="entry name" value="NAC domain"/>
    <property type="match status" value="1"/>
</dbReference>
<comment type="caution">
    <text evidence="6">The sequence shown here is derived from an EMBL/GenBank/DDBJ whole genome shotgun (WGS) entry which is preliminary data.</text>
</comment>
<gene>
    <name evidence="6" type="ORF">Fot_22821</name>
</gene>
<feature type="domain" description="NAC" evidence="5">
    <location>
        <begin position="7"/>
        <end position="175"/>
    </location>
</feature>
<dbReference type="EMBL" id="JBFOLJ010000006">
    <property type="protein sequence ID" value="KAL2530220.1"/>
    <property type="molecule type" value="Genomic_DNA"/>
</dbReference>
<dbReference type="PANTHER" id="PTHR31719">
    <property type="entry name" value="NAC TRANSCRIPTION FACTOR 56"/>
    <property type="match status" value="1"/>
</dbReference>
<evidence type="ECO:0000313" key="6">
    <source>
        <dbReference type="EMBL" id="KAL2530220.1"/>
    </source>
</evidence>
<dbReference type="Gene3D" id="2.170.150.80">
    <property type="entry name" value="NAC domain"/>
    <property type="match status" value="1"/>
</dbReference>
<dbReference type="PANTHER" id="PTHR31719:SF164">
    <property type="entry name" value="NAC DOMAIN-CONTAINING PROTEIN"/>
    <property type="match status" value="1"/>
</dbReference>